<dbReference type="PROSITE" id="PS50928">
    <property type="entry name" value="ABC_TM1"/>
    <property type="match status" value="1"/>
</dbReference>
<dbReference type="InterPro" id="IPR000515">
    <property type="entry name" value="MetI-like"/>
</dbReference>
<evidence type="ECO:0000313" key="10">
    <source>
        <dbReference type="EMBL" id="SHK37904.1"/>
    </source>
</evidence>
<keyword evidence="7 8" id="KW-0472">Membrane</keyword>
<sequence length="265" mass="27939">MGTGRTTQVLAGVGLLFLLLPLAVVVLASFGATDYVAFPPQGWSLHAYADALDHTEFRDSLVLSLQLAVLVAVVSTALGTLAALGLRILRTRAALRLEALFLAPLAVPHLVLGVAILQVIGLLGLGVSLPVLVAGHLVICLPYATRLVIAALATIDPNAERAAAVLGASPWYVVRHVTLPHARPAIVASLFITATVSFDDVGIALFLANADTQTLPVRIFHYVEYHFAPFIAALGAVLIVVPVVAAVAVERWFGLGRLFGLTTRR</sequence>
<dbReference type="GO" id="GO:0055085">
    <property type="term" value="P:transmembrane transport"/>
    <property type="evidence" value="ECO:0007669"/>
    <property type="project" value="InterPro"/>
</dbReference>
<comment type="subcellular location">
    <subcellularLocation>
        <location evidence="1">Cell inner membrane</location>
        <topology evidence="1">Multi-pass membrane protein</topology>
    </subcellularLocation>
    <subcellularLocation>
        <location evidence="8">Cell membrane</location>
        <topology evidence="8">Multi-pass membrane protein</topology>
    </subcellularLocation>
</comment>
<evidence type="ECO:0000256" key="8">
    <source>
        <dbReference type="RuleBase" id="RU363032"/>
    </source>
</evidence>
<evidence type="ECO:0000256" key="4">
    <source>
        <dbReference type="ARBA" id="ARBA00022519"/>
    </source>
</evidence>
<keyword evidence="4" id="KW-0997">Cell inner membrane</keyword>
<accession>A0A1M6RZG9</accession>
<gene>
    <name evidence="10" type="ORF">SAMN05443637_105241</name>
</gene>
<evidence type="ECO:0000256" key="6">
    <source>
        <dbReference type="ARBA" id="ARBA00022989"/>
    </source>
</evidence>
<reference evidence="10 11" key="1">
    <citation type="submission" date="2016-11" db="EMBL/GenBank/DDBJ databases">
        <authorList>
            <person name="Jaros S."/>
            <person name="Januszkiewicz K."/>
            <person name="Wedrychowicz H."/>
        </authorList>
    </citation>
    <scope>NUCLEOTIDE SEQUENCE [LARGE SCALE GENOMIC DNA]</scope>
    <source>
        <strain evidence="10 11">DSM 43832</strain>
    </source>
</reference>
<dbReference type="SUPFAM" id="SSF161098">
    <property type="entry name" value="MetI-like"/>
    <property type="match status" value="1"/>
</dbReference>
<dbReference type="GO" id="GO:0005886">
    <property type="term" value="C:plasma membrane"/>
    <property type="evidence" value="ECO:0007669"/>
    <property type="project" value="UniProtKB-SubCell"/>
</dbReference>
<dbReference type="RefSeq" id="WP_143172051.1">
    <property type="nucleotide sequence ID" value="NZ_CALGVN010000011.1"/>
</dbReference>
<dbReference type="EMBL" id="FRAP01000005">
    <property type="protein sequence ID" value="SHK37904.1"/>
    <property type="molecule type" value="Genomic_DNA"/>
</dbReference>
<feature type="transmembrane region" description="Helical" evidence="8">
    <location>
        <begin position="227"/>
        <end position="249"/>
    </location>
</feature>
<feature type="domain" description="ABC transmembrane type-1" evidence="9">
    <location>
        <begin position="61"/>
        <end position="249"/>
    </location>
</feature>
<evidence type="ECO:0000259" key="9">
    <source>
        <dbReference type="PROSITE" id="PS50928"/>
    </source>
</evidence>
<dbReference type="OrthoDB" id="9804629at2"/>
<dbReference type="Proteomes" id="UP000184363">
    <property type="component" value="Unassembled WGS sequence"/>
</dbReference>
<feature type="transmembrane region" description="Helical" evidence="8">
    <location>
        <begin position="67"/>
        <end position="89"/>
    </location>
</feature>
<dbReference type="CDD" id="cd06261">
    <property type="entry name" value="TM_PBP2"/>
    <property type="match status" value="1"/>
</dbReference>
<feature type="transmembrane region" description="Helical" evidence="8">
    <location>
        <begin position="185"/>
        <end position="207"/>
    </location>
</feature>
<dbReference type="STRING" id="1848.SAMN05443637_105241"/>
<dbReference type="Gene3D" id="1.10.3720.10">
    <property type="entry name" value="MetI-like"/>
    <property type="match status" value="1"/>
</dbReference>
<protein>
    <submittedName>
        <fullName evidence="10">Putative spermidine/putrescine transport system permease protein</fullName>
    </submittedName>
</protein>
<keyword evidence="2 8" id="KW-0813">Transport</keyword>
<proteinExistence type="inferred from homology"/>
<dbReference type="Pfam" id="PF00528">
    <property type="entry name" value="BPD_transp_1"/>
    <property type="match status" value="1"/>
</dbReference>
<evidence type="ECO:0000256" key="3">
    <source>
        <dbReference type="ARBA" id="ARBA00022475"/>
    </source>
</evidence>
<keyword evidence="6 8" id="KW-1133">Transmembrane helix</keyword>
<dbReference type="PANTHER" id="PTHR43357">
    <property type="entry name" value="INNER MEMBRANE ABC TRANSPORTER PERMEASE PROTEIN YDCV"/>
    <property type="match status" value="1"/>
</dbReference>
<evidence type="ECO:0000313" key="11">
    <source>
        <dbReference type="Proteomes" id="UP000184363"/>
    </source>
</evidence>
<keyword evidence="3" id="KW-1003">Cell membrane</keyword>
<dbReference type="InterPro" id="IPR035906">
    <property type="entry name" value="MetI-like_sf"/>
</dbReference>
<dbReference type="AlphaFoldDB" id="A0A1M6RZG9"/>
<evidence type="ECO:0000256" key="7">
    <source>
        <dbReference type="ARBA" id="ARBA00023136"/>
    </source>
</evidence>
<name>A0A1M6RZG9_PSETH</name>
<evidence type="ECO:0000256" key="1">
    <source>
        <dbReference type="ARBA" id="ARBA00004429"/>
    </source>
</evidence>
<keyword evidence="11" id="KW-1185">Reference proteome</keyword>
<comment type="similarity">
    <text evidence="8">Belongs to the binding-protein-dependent transport system permease family.</text>
</comment>
<keyword evidence="5 8" id="KW-0812">Transmembrane</keyword>
<feature type="transmembrane region" description="Helical" evidence="8">
    <location>
        <begin position="101"/>
        <end position="125"/>
    </location>
</feature>
<evidence type="ECO:0000256" key="5">
    <source>
        <dbReference type="ARBA" id="ARBA00022692"/>
    </source>
</evidence>
<feature type="transmembrane region" description="Helical" evidence="8">
    <location>
        <begin position="131"/>
        <end position="153"/>
    </location>
</feature>
<evidence type="ECO:0000256" key="2">
    <source>
        <dbReference type="ARBA" id="ARBA00022448"/>
    </source>
</evidence>
<dbReference type="PANTHER" id="PTHR43357:SF4">
    <property type="entry name" value="INNER MEMBRANE ABC TRANSPORTER PERMEASE PROTEIN YDCV"/>
    <property type="match status" value="1"/>
</dbReference>
<organism evidence="10 11">
    <name type="scientific">Pseudonocardia thermophila</name>
    <dbReference type="NCBI Taxonomy" id="1848"/>
    <lineage>
        <taxon>Bacteria</taxon>
        <taxon>Bacillati</taxon>
        <taxon>Actinomycetota</taxon>
        <taxon>Actinomycetes</taxon>
        <taxon>Pseudonocardiales</taxon>
        <taxon>Pseudonocardiaceae</taxon>
        <taxon>Pseudonocardia</taxon>
    </lineage>
</organism>